<proteinExistence type="predicted"/>
<evidence type="ECO:0000256" key="2">
    <source>
        <dbReference type="SAM" id="Phobius"/>
    </source>
</evidence>
<protein>
    <submittedName>
        <fullName evidence="3">DUF4175 family protein</fullName>
    </submittedName>
</protein>
<feature type="transmembrane region" description="Helical" evidence="2">
    <location>
        <begin position="36"/>
        <end position="54"/>
    </location>
</feature>
<keyword evidence="2" id="KW-1133">Transmembrane helix</keyword>
<organism evidence="3 4">
    <name type="scientific">Hohaiivirga grylli</name>
    <dbReference type="NCBI Taxonomy" id="3133970"/>
    <lineage>
        <taxon>Bacteria</taxon>
        <taxon>Pseudomonadati</taxon>
        <taxon>Pseudomonadota</taxon>
        <taxon>Alphaproteobacteria</taxon>
        <taxon>Hyphomicrobiales</taxon>
        <taxon>Methylobacteriaceae</taxon>
        <taxon>Hohaiivirga</taxon>
    </lineage>
</organism>
<keyword evidence="2" id="KW-0812">Transmembrane</keyword>
<feature type="compositionally biased region" description="Low complexity" evidence="1">
    <location>
        <begin position="659"/>
        <end position="672"/>
    </location>
</feature>
<evidence type="ECO:0000313" key="4">
    <source>
        <dbReference type="Proteomes" id="UP001418637"/>
    </source>
</evidence>
<comment type="caution">
    <text evidence="3">The sequence shown here is derived from an EMBL/GenBank/DDBJ whole genome shotgun (WGS) entry which is preliminary data.</text>
</comment>
<gene>
    <name evidence="3" type="ORF">WJT86_11610</name>
</gene>
<feature type="transmembrane region" description="Helical" evidence="2">
    <location>
        <begin position="156"/>
        <end position="174"/>
    </location>
</feature>
<dbReference type="InterPro" id="IPR012683">
    <property type="entry name" value="CHP02302_TM"/>
</dbReference>
<accession>A0ABV0BNG6</accession>
<dbReference type="RefSeq" id="WP_346337739.1">
    <property type="nucleotide sequence ID" value="NZ_JBBYXI010000004.1"/>
</dbReference>
<dbReference type="Pfam" id="PF13779">
    <property type="entry name" value="DUF4175"/>
    <property type="match status" value="1"/>
</dbReference>
<name>A0ABV0BNG6_9HYPH</name>
<feature type="transmembrane region" description="Helical" evidence="2">
    <location>
        <begin position="60"/>
        <end position="78"/>
    </location>
</feature>
<evidence type="ECO:0000313" key="3">
    <source>
        <dbReference type="EMBL" id="MEN3931701.1"/>
    </source>
</evidence>
<dbReference type="EMBL" id="JBBYXI010000004">
    <property type="protein sequence ID" value="MEN3931701.1"/>
    <property type="molecule type" value="Genomic_DNA"/>
</dbReference>
<keyword evidence="4" id="KW-1185">Reference proteome</keyword>
<reference evidence="3 4" key="1">
    <citation type="submission" date="2024-04" db="EMBL/GenBank/DDBJ databases">
        <title>A novel species isolated from cricket.</title>
        <authorList>
            <person name="Wang H.-C."/>
        </authorList>
    </citation>
    <scope>NUCLEOTIDE SEQUENCE [LARGE SCALE GENOMIC DNA]</scope>
    <source>
        <strain evidence="3 4">WL0021</strain>
    </source>
</reference>
<evidence type="ECO:0000256" key="1">
    <source>
        <dbReference type="SAM" id="MobiDB-lite"/>
    </source>
</evidence>
<feature type="region of interest" description="Disordered" evidence="1">
    <location>
        <begin position="658"/>
        <end position="677"/>
    </location>
</feature>
<dbReference type="Proteomes" id="UP001418637">
    <property type="component" value="Unassembled WGS sequence"/>
</dbReference>
<sequence>MPEEQDKQYAKSIARLNRLAGLAWLAIGIERLWQNLWPPVGVALIFLGFSWIGGWQILPGWAHVILLGIFAAGFLYSCKSLLKLRSPTLNDALQRVDRDSQLPHGQAESMNDLLAVGRGSALTRTLWLMHRKQASQTIPDMRVAFPNPEMPTHDRYALRSVAILLAIAGAFVAGPDKLDRLTDAFKPALKSSSDETQGLQVTGWITPPAYTGIAPITLDFSTTNQVLRVPVNSRLILKASSETSAKLSIVPLPAQQQGKTDNQLAEYDTLLTEKTDVTLKTGWFNQLTQQIELIPDTPPSIELDNKMDVNRRGTFGISFRGYDDYGITDAKALFTLNPQYRSLVPAPEITINLPAGYKDGKTLNQTLNLGDHPWAGLPVTMRLAVSDGAGQKAQSQAYQLTLPQRPFTVPLAIKLAEIRRILVVESDRKREAIKAIRDLLTITADAPLTSAQFLGLRHAYYLTRSLTTDQDQLELAAMLWDMAIQIEDAMFSDAEKQLRSAQDKLQEAISRGASPAEIERLSQELRDAMGKYLQELTARAAQSGDQQQITTPMGQPMGTDQLSQLIDQFENLMQQGKVEEAQKVLEQIRNIFDNLQISKTNPEMDARTAAAIQAMSSAKNLLQTQQTLNDDTYDHIRKQLMYPDEKPASDTKFNELQKRQGSLKQQLQSLGKEAQEAGIETDDNLKEAREAMQQAEDALGSQDSELAIDAQTRALEALKRGAENMMQQAQSMMQNNMLLMPQGGQQGNNPNPFQGKANIKDTRQHLREVIEQLRNKLSDPTRPKDELDYFERLLRD</sequence>
<keyword evidence="2" id="KW-0472">Membrane</keyword>